<gene>
    <name evidence="1" type="ORF">DMN91_004022</name>
</gene>
<dbReference type="PANTHER" id="PTHR46585:SF1">
    <property type="entry name" value="CHROMO DOMAIN-CONTAINING PROTEIN"/>
    <property type="match status" value="1"/>
</dbReference>
<dbReference type="EMBL" id="QOIP01000004">
    <property type="protein sequence ID" value="RLU23814.1"/>
    <property type="molecule type" value="Genomic_DNA"/>
</dbReference>
<evidence type="ECO:0000313" key="1">
    <source>
        <dbReference type="EMBL" id="RLU23814.1"/>
    </source>
</evidence>
<dbReference type="PANTHER" id="PTHR46585">
    <property type="entry name" value="INTEGRASE CORE DOMAIN CONTAINING PROTEIN"/>
    <property type="match status" value="1"/>
</dbReference>
<dbReference type="AlphaFoldDB" id="A0A3L8DTU5"/>
<reference evidence="1" key="1">
    <citation type="journal article" date="2018" name="Genome Res.">
        <title>The genomic architecture and molecular evolution of ant odorant receptors.</title>
        <authorList>
            <person name="McKenzie S.K."/>
            <person name="Kronauer D.J.C."/>
        </authorList>
    </citation>
    <scope>NUCLEOTIDE SEQUENCE [LARGE SCALE GENOMIC DNA]</scope>
    <source>
        <strain evidence="1">Clonal line C1</strain>
    </source>
</reference>
<name>A0A3L8DTU5_OOCBI</name>
<protein>
    <submittedName>
        <fullName evidence="1">Uncharacterized protein</fullName>
    </submittedName>
</protein>
<comment type="caution">
    <text evidence="1">The sequence shown here is derived from an EMBL/GenBank/DDBJ whole genome shotgun (WGS) entry which is preliminary data.</text>
</comment>
<accession>A0A3L8DTU5</accession>
<proteinExistence type="predicted"/>
<sequence length="155" mass="18037">MESVYTQWIVQMGRLLSRLVREYNARRHRTIAMRSVDVTPATSARLLSTVYKSVKIAALAQFRVEDTVRVSKYKTLFAKGYTPNWTTEVFRIAKVQRTNPVTYLLEDSRGNPISGGFYEHELLRARNPDFYLVTSRRLHGSSLPQENIKVRNREK</sequence>
<reference evidence="1" key="2">
    <citation type="submission" date="2018-07" db="EMBL/GenBank/DDBJ databases">
        <authorList>
            <person name="Mckenzie S.K."/>
            <person name="Kronauer D.J.C."/>
        </authorList>
    </citation>
    <scope>NUCLEOTIDE SEQUENCE</scope>
    <source>
        <strain evidence="1">Clonal line C1</strain>
    </source>
</reference>
<dbReference type="Proteomes" id="UP000279307">
    <property type="component" value="Chromosome 4"/>
</dbReference>
<organism evidence="1">
    <name type="scientific">Ooceraea biroi</name>
    <name type="common">Clonal raider ant</name>
    <name type="synonym">Cerapachys biroi</name>
    <dbReference type="NCBI Taxonomy" id="2015173"/>
    <lineage>
        <taxon>Eukaryota</taxon>
        <taxon>Metazoa</taxon>
        <taxon>Ecdysozoa</taxon>
        <taxon>Arthropoda</taxon>
        <taxon>Hexapoda</taxon>
        <taxon>Insecta</taxon>
        <taxon>Pterygota</taxon>
        <taxon>Neoptera</taxon>
        <taxon>Endopterygota</taxon>
        <taxon>Hymenoptera</taxon>
        <taxon>Apocrita</taxon>
        <taxon>Aculeata</taxon>
        <taxon>Formicoidea</taxon>
        <taxon>Formicidae</taxon>
        <taxon>Dorylinae</taxon>
        <taxon>Ooceraea</taxon>
    </lineage>
</organism>
<dbReference type="OrthoDB" id="7690739at2759"/>